<keyword evidence="2" id="KW-1185">Reference proteome</keyword>
<evidence type="ECO:0000313" key="1">
    <source>
        <dbReference type="EMBL" id="GBM66536.1"/>
    </source>
</evidence>
<accession>A0A4Y2HMD2</accession>
<name>A0A4Y2HMD2_ARAVE</name>
<gene>
    <name evidence="1" type="ORF">AVEN_179160_1</name>
</gene>
<dbReference type="AlphaFoldDB" id="A0A4Y2HMD2"/>
<evidence type="ECO:0000313" key="2">
    <source>
        <dbReference type="Proteomes" id="UP000499080"/>
    </source>
</evidence>
<sequence>MSNQAARTIGELASLAYQIRRRVPRRARTDISDISAIPRLSPLNLSSQRSHHWCHPLIYHESDAYNRWNALRCPHQVARTTVGSTDFVKSGDTYNQVAH</sequence>
<dbReference type="EMBL" id="BGPR01002032">
    <property type="protein sequence ID" value="GBM66536.1"/>
    <property type="molecule type" value="Genomic_DNA"/>
</dbReference>
<comment type="caution">
    <text evidence="1">The sequence shown here is derived from an EMBL/GenBank/DDBJ whole genome shotgun (WGS) entry which is preliminary data.</text>
</comment>
<reference evidence="1 2" key="1">
    <citation type="journal article" date="2019" name="Sci. Rep.">
        <title>Orb-weaving spider Araneus ventricosus genome elucidates the spidroin gene catalogue.</title>
        <authorList>
            <person name="Kono N."/>
            <person name="Nakamura H."/>
            <person name="Ohtoshi R."/>
            <person name="Moran D.A.P."/>
            <person name="Shinohara A."/>
            <person name="Yoshida Y."/>
            <person name="Fujiwara M."/>
            <person name="Mori M."/>
            <person name="Tomita M."/>
            <person name="Arakawa K."/>
        </authorList>
    </citation>
    <scope>NUCLEOTIDE SEQUENCE [LARGE SCALE GENOMIC DNA]</scope>
</reference>
<protein>
    <submittedName>
        <fullName evidence="1">Uncharacterized protein</fullName>
    </submittedName>
</protein>
<proteinExistence type="predicted"/>
<organism evidence="1 2">
    <name type="scientific">Araneus ventricosus</name>
    <name type="common">Orbweaver spider</name>
    <name type="synonym">Epeira ventricosa</name>
    <dbReference type="NCBI Taxonomy" id="182803"/>
    <lineage>
        <taxon>Eukaryota</taxon>
        <taxon>Metazoa</taxon>
        <taxon>Ecdysozoa</taxon>
        <taxon>Arthropoda</taxon>
        <taxon>Chelicerata</taxon>
        <taxon>Arachnida</taxon>
        <taxon>Araneae</taxon>
        <taxon>Araneomorphae</taxon>
        <taxon>Entelegynae</taxon>
        <taxon>Araneoidea</taxon>
        <taxon>Araneidae</taxon>
        <taxon>Araneus</taxon>
    </lineage>
</organism>
<dbReference type="Proteomes" id="UP000499080">
    <property type="component" value="Unassembled WGS sequence"/>
</dbReference>